<reference evidence="2 3" key="1">
    <citation type="submission" date="2020-08" db="EMBL/GenBank/DDBJ databases">
        <title>Genome public.</title>
        <authorList>
            <person name="Liu C."/>
            <person name="Sun Q."/>
        </authorList>
    </citation>
    <scope>NUCLEOTIDE SEQUENCE [LARGE SCALE GENOMIC DNA]</scope>
    <source>
        <strain evidence="2 3">BX1</strain>
    </source>
</reference>
<dbReference type="EMBL" id="JACRTB010000020">
    <property type="protein sequence ID" value="MBC8577062.1"/>
    <property type="molecule type" value="Genomic_DNA"/>
</dbReference>
<comment type="caution">
    <text evidence="2">The sequence shown here is derived from an EMBL/GenBank/DDBJ whole genome shotgun (WGS) entry which is preliminary data.</text>
</comment>
<sequence>MKCNWKRMLALVLAACLPFGGAALGVCAAAPSVTTDETAYVTLDYYGSIDHLSIVKACSLNGLTTFADYGKYQSVNNMTTLDEPVVFGDMVDWEITEEVPNRFYYEVVPEEQSITLPWSFDISYRLNGKPATGESLAGASGLIDIEVAVSANPRASSYLKNNFMLILGTMSSTEDNYSFSVPGAQLQSLGSYQAAFYPILPRGEETVTFSFGSDSFESPGIFMMMAPITLSQLDDIAEIQEHKANIEASGNAVDAIFDDLFSIMGGMKGGIGTTVEGLGELEQARQAVDSNRDAIKSDTKTLINALDRFRRVTWHLGDELDDSRMDQTIDRLGDSFGKMVDALGGMGAGVEELQDATVELYDLMDDLEKAHDREKQQKLVGQIGEKLQEINKIMEELEKIGVSGGIDSGTFEAFREARRAINSDQVPDEMAEEIVSELLATMEEQLSEMSGSIQGDLSTTMELLDGMQGMQSSIYQLSNDVSVILNETSDMIFGLTDLLKPMTQSLETFDKTLQESSDHLNDGARLTLKGMTQMLNDLSDALDKTDDLQAQKDIISGIIRDEWKRLDEDLSLLDIDTKAEKRSFTSAKNPPPSSLQIILRTQEIEIDEEEQSFQSPAEEENIGALGRIGKVFEKIGGTIGGIFS</sequence>
<proteinExistence type="predicted"/>
<evidence type="ECO:0000256" key="1">
    <source>
        <dbReference type="SAM" id="SignalP"/>
    </source>
</evidence>
<dbReference type="Proteomes" id="UP000658131">
    <property type="component" value="Unassembled WGS sequence"/>
</dbReference>
<keyword evidence="1" id="KW-0732">Signal</keyword>
<dbReference type="RefSeq" id="WP_262400532.1">
    <property type="nucleotide sequence ID" value="NZ_JACRTB010000020.1"/>
</dbReference>
<gene>
    <name evidence="2" type="ORF">H8717_11670</name>
</gene>
<accession>A0ABR7NMK1</accession>
<evidence type="ECO:0000313" key="2">
    <source>
        <dbReference type="EMBL" id="MBC8577062.1"/>
    </source>
</evidence>
<feature type="chain" id="PRO_5046934295" evidence="1">
    <location>
        <begin position="29"/>
        <end position="644"/>
    </location>
</feature>
<name>A0ABR7NMK1_9FIRM</name>
<evidence type="ECO:0000313" key="3">
    <source>
        <dbReference type="Proteomes" id="UP000658131"/>
    </source>
</evidence>
<keyword evidence="3" id="KW-1185">Reference proteome</keyword>
<organism evidence="2 3">
    <name type="scientific">Yanshouia hominis</name>
    <dbReference type="NCBI Taxonomy" id="2763673"/>
    <lineage>
        <taxon>Bacteria</taxon>
        <taxon>Bacillati</taxon>
        <taxon>Bacillota</taxon>
        <taxon>Clostridia</taxon>
        <taxon>Eubacteriales</taxon>
        <taxon>Oscillospiraceae</taxon>
        <taxon>Yanshouia</taxon>
    </lineage>
</organism>
<dbReference type="SUPFAM" id="SSF58104">
    <property type="entry name" value="Methyl-accepting chemotaxis protein (MCP) signaling domain"/>
    <property type="match status" value="1"/>
</dbReference>
<feature type="signal peptide" evidence="1">
    <location>
        <begin position="1"/>
        <end position="28"/>
    </location>
</feature>
<protein>
    <submittedName>
        <fullName evidence="2">Uncharacterized protein</fullName>
    </submittedName>
</protein>